<reference evidence="2 3" key="1">
    <citation type="submission" date="2020-04" db="EMBL/GenBank/DDBJ databases">
        <title>Molecular characterization of pseudomonads from Agaricus bisporus reveal novel blotch 2 pathogens in Western Europe.</title>
        <authorList>
            <person name="Taparia T."/>
            <person name="Krijger M."/>
            <person name="Haynes E."/>
            <person name="Elpinstone J.G."/>
            <person name="Noble R."/>
            <person name="Van Der Wolf J."/>
        </authorList>
    </citation>
    <scope>NUCLEOTIDE SEQUENCE [LARGE SCALE GENOMIC DNA]</scope>
    <source>
        <strain evidence="2 3">P7774</strain>
    </source>
</reference>
<dbReference type="Gene3D" id="3.40.50.10140">
    <property type="entry name" value="Toll/interleukin-1 receptor homology (TIR) domain"/>
    <property type="match status" value="1"/>
</dbReference>
<dbReference type="InterPro" id="IPR035897">
    <property type="entry name" value="Toll_tir_struct_dom_sf"/>
</dbReference>
<sequence length="191" mass="21790">MSFFTQDEARAAAKQAKGNRNIKAVITESMESYKEADSFDIFLSHSSSDANLVIGIKKLLEQRGKRVYVDWVDDPELDRSRVTKDTAARLRHRMVQSESLFYVATDNATNSKWMPWELGFFDGLKHDKVRILPVLLSANQRFDGQEYLGLYPVVSKEELEVRSSTVDLRAALRFRQSPGLFPRGGIGKPRF</sequence>
<evidence type="ECO:0000313" key="3">
    <source>
        <dbReference type="Proteomes" id="UP000572863"/>
    </source>
</evidence>
<proteinExistence type="predicted"/>
<dbReference type="Proteomes" id="UP000572863">
    <property type="component" value="Unassembled WGS sequence"/>
</dbReference>
<keyword evidence="2" id="KW-0675">Receptor</keyword>
<accession>A0ABX2QST4</accession>
<evidence type="ECO:0000313" key="2">
    <source>
        <dbReference type="EMBL" id="NWD94365.1"/>
    </source>
</evidence>
<dbReference type="SUPFAM" id="SSF52200">
    <property type="entry name" value="Toll/Interleukin receptor TIR domain"/>
    <property type="match status" value="1"/>
</dbReference>
<feature type="domain" description="TIR" evidence="1">
    <location>
        <begin position="41"/>
        <end position="139"/>
    </location>
</feature>
<name>A0ABX2QST4_9PSED</name>
<keyword evidence="3" id="KW-1185">Reference proteome</keyword>
<evidence type="ECO:0000259" key="1">
    <source>
        <dbReference type="Pfam" id="PF13676"/>
    </source>
</evidence>
<dbReference type="Pfam" id="PF13676">
    <property type="entry name" value="TIR_2"/>
    <property type="match status" value="1"/>
</dbReference>
<organism evidence="2 3">
    <name type="scientific">Pseudomonas reactans</name>
    <dbReference type="NCBI Taxonomy" id="117680"/>
    <lineage>
        <taxon>Bacteria</taxon>
        <taxon>Pseudomonadati</taxon>
        <taxon>Pseudomonadota</taxon>
        <taxon>Gammaproteobacteria</taxon>
        <taxon>Pseudomonadales</taxon>
        <taxon>Pseudomonadaceae</taxon>
        <taxon>Pseudomonas</taxon>
    </lineage>
</organism>
<dbReference type="InterPro" id="IPR000157">
    <property type="entry name" value="TIR_dom"/>
</dbReference>
<gene>
    <name evidence="2" type="ORF">HX871_08075</name>
</gene>
<protein>
    <submittedName>
        <fullName evidence="2">Toll/interleukin-1 receptor domain-containing protein</fullName>
    </submittedName>
</protein>
<dbReference type="RefSeq" id="WP_177059161.1">
    <property type="nucleotide sequence ID" value="NZ_JACARY010000010.1"/>
</dbReference>
<dbReference type="EMBL" id="JACARY010000010">
    <property type="protein sequence ID" value="NWD94365.1"/>
    <property type="molecule type" value="Genomic_DNA"/>
</dbReference>
<comment type="caution">
    <text evidence="2">The sequence shown here is derived from an EMBL/GenBank/DDBJ whole genome shotgun (WGS) entry which is preliminary data.</text>
</comment>